<dbReference type="InterPro" id="IPR033121">
    <property type="entry name" value="PEPTIDASE_A1"/>
</dbReference>
<dbReference type="InterPro" id="IPR001969">
    <property type="entry name" value="Aspartic_peptidase_AS"/>
</dbReference>
<feature type="domain" description="Peptidase A1" evidence="8">
    <location>
        <begin position="64"/>
        <end position="424"/>
    </location>
</feature>
<evidence type="ECO:0000313" key="10">
    <source>
        <dbReference type="Proteomes" id="UP000249390"/>
    </source>
</evidence>
<dbReference type="Proteomes" id="UP000249390">
    <property type="component" value="Unassembled WGS sequence"/>
</dbReference>
<gene>
    <name evidence="9" type="ORF">DM860_003892</name>
</gene>
<evidence type="ECO:0000256" key="4">
    <source>
        <dbReference type="ARBA" id="ARBA00022801"/>
    </source>
</evidence>
<dbReference type="PANTHER" id="PTHR47965:SF49">
    <property type="entry name" value="EUKARYOTIC ASPARTYL PROTEASE FAMILY PROTEIN"/>
    <property type="match status" value="1"/>
</dbReference>
<comment type="similarity">
    <text evidence="1">Belongs to the peptidase A1 family.</text>
</comment>
<dbReference type="GO" id="GO:0006508">
    <property type="term" value="P:proteolysis"/>
    <property type="evidence" value="ECO:0007669"/>
    <property type="project" value="UniProtKB-KW"/>
</dbReference>
<feature type="chain" id="PRO_5016435476" description="Peptidase A1 domain-containing protein" evidence="7">
    <location>
        <begin position="28"/>
        <end position="439"/>
    </location>
</feature>
<dbReference type="PANTHER" id="PTHR47965">
    <property type="entry name" value="ASPARTYL PROTEASE-RELATED"/>
    <property type="match status" value="1"/>
</dbReference>
<dbReference type="InterPro" id="IPR021109">
    <property type="entry name" value="Peptidase_aspartic_dom_sf"/>
</dbReference>
<keyword evidence="7" id="KW-0732">Signal</keyword>
<dbReference type="Pfam" id="PF14543">
    <property type="entry name" value="TAXi_N"/>
    <property type="match status" value="1"/>
</dbReference>
<dbReference type="InterPro" id="IPR032799">
    <property type="entry name" value="TAXi_C"/>
</dbReference>
<evidence type="ECO:0000259" key="8">
    <source>
        <dbReference type="PROSITE" id="PS51767"/>
    </source>
</evidence>
<keyword evidence="10" id="KW-1185">Reference proteome</keyword>
<evidence type="ECO:0000256" key="3">
    <source>
        <dbReference type="ARBA" id="ARBA00022750"/>
    </source>
</evidence>
<dbReference type="InterPro" id="IPR032861">
    <property type="entry name" value="TAXi_N"/>
</dbReference>
<keyword evidence="5" id="KW-0325">Glycoprotein</keyword>
<reference evidence="9 10" key="1">
    <citation type="submission" date="2018-06" db="EMBL/GenBank/DDBJ databases">
        <title>The Genome of Cuscuta australis (Dodder) Provides Insight into the Evolution of Plant Parasitism.</title>
        <authorList>
            <person name="Liu H."/>
        </authorList>
    </citation>
    <scope>NUCLEOTIDE SEQUENCE [LARGE SCALE GENOMIC DNA]</scope>
    <source>
        <strain evidence="10">cv. Yunnan</strain>
        <tissue evidence="9">Vines</tissue>
    </source>
</reference>
<dbReference type="FunFam" id="2.40.70.10:FF:000046">
    <property type="entry name" value="Aspartic proteinase PCS1"/>
    <property type="match status" value="1"/>
</dbReference>
<dbReference type="InterPro" id="IPR034161">
    <property type="entry name" value="Pepsin-like_plant"/>
</dbReference>
<dbReference type="AlphaFoldDB" id="A0A328CWL7"/>
<feature type="active site" evidence="6">
    <location>
        <position position="82"/>
    </location>
</feature>
<protein>
    <recommendedName>
        <fullName evidence="8">Peptidase A1 domain-containing protein</fullName>
    </recommendedName>
</protein>
<evidence type="ECO:0000256" key="5">
    <source>
        <dbReference type="ARBA" id="ARBA00023180"/>
    </source>
</evidence>
<dbReference type="FunFam" id="2.40.70.10:FF:000073">
    <property type="entry name" value="Aspartic proteinase PCS1"/>
    <property type="match status" value="1"/>
</dbReference>
<organism evidence="9 10">
    <name type="scientific">Cuscuta australis</name>
    <dbReference type="NCBI Taxonomy" id="267555"/>
    <lineage>
        <taxon>Eukaryota</taxon>
        <taxon>Viridiplantae</taxon>
        <taxon>Streptophyta</taxon>
        <taxon>Embryophyta</taxon>
        <taxon>Tracheophyta</taxon>
        <taxon>Spermatophyta</taxon>
        <taxon>Magnoliopsida</taxon>
        <taxon>eudicotyledons</taxon>
        <taxon>Gunneridae</taxon>
        <taxon>Pentapetalae</taxon>
        <taxon>asterids</taxon>
        <taxon>lamiids</taxon>
        <taxon>Solanales</taxon>
        <taxon>Convolvulaceae</taxon>
        <taxon>Cuscuteae</taxon>
        <taxon>Cuscuta</taxon>
        <taxon>Cuscuta subgen. Grammica</taxon>
        <taxon>Cuscuta sect. Cleistogrammica</taxon>
    </lineage>
</organism>
<keyword evidence="3" id="KW-0064">Aspartyl protease</keyword>
<dbReference type="PROSITE" id="PS00141">
    <property type="entry name" value="ASP_PROTEASE"/>
    <property type="match status" value="1"/>
</dbReference>
<sequence length="439" mass="47110">MESSKHFRILQFLIFCYLLVTPLSLRAYPTKQESPVVLKLEAKRVPAAASPPLTKLPFSHNVTLTVSLAVGSPPQEVTMVLDTGSELSWLNCKAKTPNAPLVFAPTLSKSYSPVPCSSPTCMTRTRDFTVPVSCDPNKLCHVILSYADASSAEGNLATETFRVGNSELPGVVFGCMDSGSSSNPGEDAKTTGLLGMNLGALSFVSQMGVPKFSYCIPGGAAAGVLVFGEAKLPSMKPLSYTPLVRVSTRLPSFDRVAYTVQLKGIRVSGTVLPIPESDLKPDNTGAGQTMVDSGTQFTFLLGPAYTQLKNEFVKQTTGVLRTLNAPNFLFQGAMDLCFLFESTPTSFAAALPAVTLMFDGAEMSVGGEKLLYRVPGMTRGKDQVYCFTFGNSDLLGIEAYVIGHHHQQDLWMEFDLAKSRVGLAEVKCDLVSQNLGLGL</sequence>
<dbReference type="SUPFAM" id="SSF50630">
    <property type="entry name" value="Acid proteases"/>
    <property type="match status" value="1"/>
</dbReference>
<evidence type="ECO:0000256" key="7">
    <source>
        <dbReference type="SAM" id="SignalP"/>
    </source>
</evidence>
<dbReference type="Pfam" id="PF14541">
    <property type="entry name" value="TAXi_C"/>
    <property type="match status" value="1"/>
</dbReference>
<keyword evidence="2" id="KW-0645">Protease</keyword>
<name>A0A328CWL7_9ASTE</name>
<keyword evidence="4" id="KW-0378">Hydrolase</keyword>
<proteinExistence type="inferred from homology"/>
<evidence type="ECO:0000313" key="9">
    <source>
        <dbReference type="EMBL" id="RAL36970.1"/>
    </source>
</evidence>
<feature type="active site" evidence="6">
    <location>
        <position position="292"/>
    </location>
</feature>
<dbReference type="PROSITE" id="PS51767">
    <property type="entry name" value="PEPTIDASE_A1"/>
    <property type="match status" value="1"/>
</dbReference>
<dbReference type="Gene3D" id="2.40.70.10">
    <property type="entry name" value="Acid Proteases"/>
    <property type="match status" value="2"/>
</dbReference>
<dbReference type="CDD" id="cd05476">
    <property type="entry name" value="pepsin_A_like_plant"/>
    <property type="match status" value="1"/>
</dbReference>
<accession>A0A328CWL7</accession>
<evidence type="ECO:0000256" key="2">
    <source>
        <dbReference type="ARBA" id="ARBA00022670"/>
    </source>
</evidence>
<evidence type="ECO:0000256" key="1">
    <source>
        <dbReference type="ARBA" id="ARBA00007447"/>
    </source>
</evidence>
<evidence type="ECO:0000256" key="6">
    <source>
        <dbReference type="PIRSR" id="PIRSR601461-1"/>
    </source>
</evidence>
<dbReference type="EMBL" id="NQVE01000217">
    <property type="protein sequence ID" value="RAL36970.1"/>
    <property type="molecule type" value="Genomic_DNA"/>
</dbReference>
<comment type="caution">
    <text evidence="9">The sequence shown here is derived from an EMBL/GenBank/DDBJ whole genome shotgun (WGS) entry which is preliminary data.</text>
</comment>
<feature type="signal peptide" evidence="7">
    <location>
        <begin position="1"/>
        <end position="27"/>
    </location>
</feature>
<dbReference type="GO" id="GO:0004190">
    <property type="term" value="F:aspartic-type endopeptidase activity"/>
    <property type="evidence" value="ECO:0007669"/>
    <property type="project" value="UniProtKB-KW"/>
</dbReference>
<dbReference type="InterPro" id="IPR001461">
    <property type="entry name" value="Aspartic_peptidase_A1"/>
</dbReference>